<name>G3AN58_SPAPN</name>
<proteinExistence type="predicted"/>
<dbReference type="KEGG" id="spaa:SPAPADRAFT_60998"/>
<organism evidence="2">
    <name type="scientific">Spathaspora passalidarum (strain NRRL Y-27907 / 11-Y1)</name>
    <dbReference type="NCBI Taxonomy" id="619300"/>
    <lineage>
        <taxon>Eukaryota</taxon>
        <taxon>Fungi</taxon>
        <taxon>Dikarya</taxon>
        <taxon>Ascomycota</taxon>
        <taxon>Saccharomycotina</taxon>
        <taxon>Pichiomycetes</taxon>
        <taxon>Debaryomycetaceae</taxon>
        <taxon>Spathaspora</taxon>
    </lineage>
</organism>
<evidence type="ECO:0000313" key="2">
    <source>
        <dbReference type="Proteomes" id="UP000000709"/>
    </source>
</evidence>
<evidence type="ECO:0000313" key="1">
    <source>
        <dbReference type="EMBL" id="EGW31901.1"/>
    </source>
</evidence>
<feature type="non-terminal residue" evidence="1">
    <location>
        <position position="115"/>
    </location>
</feature>
<gene>
    <name evidence="1" type="ORF">SPAPADRAFT_60998</name>
</gene>
<protein>
    <submittedName>
        <fullName evidence="1">Uncharacterized protein</fullName>
    </submittedName>
</protein>
<sequence>MTDSQHQFDELELLFNQNELAIDTHIQNLNRISRDISQLDVKSDFDGIHNALNSLLHTFIDKSDPKQDAITELRNSVGDGPRAYNFNQIIDAIEELDVSEEYMLQLNRTIQVLRD</sequence>
<dbReference type="Proteomes" id="UP000000709">
    <property type="component" value="Unassembled WGS sequence"/>
</dbReference>
<dbReference type="InParanoid" id="G3AN58"/>
<dbReference type="RefSeq" id="XP_007375177.1">
    <property type="nucleotide sequence ID" value="XM_007375115.1"/>
</dbReference>
<dbReference type="AlphaFoldDB" id="G3AN58"/>
<dbReference type="EMBL" id="GL996502">
    <property type="protein sequence ID" value="EGW31901.1"/>
    <property type="molecule type" value="Genomic_DNA"/>
</dbReference>
<dbReference type="GeneID" id="18873675"/>
<accession>G3AN58</accession>
<dbReference type="HOGENOM" id="CLU_2114827_0_0_1"/>
<keyword evidence="2" id="KW-1185">Reference proteome</keyword>
<reference evidence="1 2" key="1">
    <citation type="journal article" date="2011" name="Proc. Natl. Acad. Sci. U.S.A.">
        <title>Comparative genomics of xylose-fermenting fungi for enhanced biofuel production.</title>
        <authorList>
            <person name="Wohlbach D.J."/>
            <person name="Kuo A."/>
            <person name="Sato T.K."/>
            <person name="Potts K.M."/>
            <person name="Salamov A.A."/>
            <person name="LaButti K.M."/>
            <person name="Sun H."/>
            <person name="Clum A."/>
            <person name="Pangilinan J.L."/>
            <person name="Lindquist E.A."/>
            <person name="Lucas S."/>
            <person name="Lapidus A."/>
            <person name="Jin M."/>
            <person name="Gunawan C."/>
            <person name="Balan V."/>
            <person name="Dale B.E."/>
            <person name="Jeffries T.W."/>
            <person name="Zinkel R."/>
            <person name="Barry K.W."/>
            <person name="Grigoriev I.V."/>
            <person name="Gasch A.P."/>
        </authorList>
    </citation>
    <scope>NUCLEOTIDE SEQUENCE [LARGE SCALE GENOMIC DNA]</scope>
    <source>
        <strain evidence="2">NRRL Y-27907 / 11-Y1</strain>
    </source>
</reference>